<sequence>MSKSAQTPAWLHVVGTDKYINNALRALASRESKRYTARNASLESQQRADKPNPPSSGVSKTLFSLIARKDSGKADLFQRHVVHYSIAAGAHEDHQEMNRYMDIIPYDRTRVVVLHEGSYGGSENAEGLWHGRYLNASWVQERYGHRWWIAAQAPLQYTAHAFLSVMLQPIGHPPDMSTSSACASSPSRPYRVRTVVQLTRNIENGRRKADPYFPNEIGKSVIVPPEEGCHASALKVTLLDRRSIEDAHCIQSTVSIVPLNASPTKTIKSRQFTSTDHDDEDYYGEENHAQEIIFNHLLYLSWPDHGVPDSEDRDSLLAFLHLVDRTNRDTSRCPVHVGASSDHVCPEVDADPPIMVGCSAGVGRTGSFIALSSLLRHCGFLPLTAQHTCPCVDHESPLGPIPNEFKDDLVIQEIDSLREQRPGMVQRPEQVLLIYEVLANAFHDAGP</sequence>
<evidence type="ECO:0000259" key="4">
    <source>
        <dbReference type="PROSITE" id="PS50056"/>
    </source>
</evidence>
<gene>
    <name evidence="5" type="ORF">CPB84DRAFT_1760740</name>
</gene>
<dbReference type="InterPro" id="IPR000387">
    <property type="entry name" value="Tyr_Pase_dom"/>
</dbReference>
<dbReference type="OrthoDB" id="10253954at2759"/>
<evidence type="ECO:0000313" key="5">
    <source>
        <dbReference type="EMBL" id="KAF8913235.1"/>
    </source>
</evidence>
<dbReference type="PROSITE" id="PS50055">
    <property type="entry name" value="TYR_PHOSPHATASE_PTP"/>
    <property type="match status" value="1"/>
</dbReference>
<dbReference type="InterPro" id="IPR029021">
    <property type="entry name" value="Prot-tyrosine_phosphatase-like"/>
</dbReference>
<feature type="domain" description="Tyrosine-protein phosphatase" evidence="3">
    <location>
        <begin position="92"/>
        <end position="441"/>
    </location>
</feature>
<name>A0A9P5P3Y7_GYMJU</name>
<organism evidence="5 6">
    <name type="scientific">Gymnopilus junonius</name>
    <name type="common">Spectacular rustgill mushroom</name>
    <name type="synonym">Gymnopilus spectabilis subsp. junonius</name>
    <dbReference type="NCBI Taxonomy" id="109634"/>
    <lineage>
        <taxon>Eukaryota</taxon>
        <taxon>Fungi</taxon>
        <taxon>Dikarya</taxon>
        <taxon>Basidiomycota</taxon>
        <taxon>Agaricomycotina</taxon>
        <taxon>Agaricomycetes</taxon>
        <taxon>Agaricomycetidae</taxon>
        <taxon>Agaricales</taxon>
        <taxon>Agaricineae</taxon>
        <taxon>Hymenogastraceae</taxon>
        <taxon>Gymnopilus</taxon>
    </lineage>
</organism>
<dbReference type="InterPro" id="IPR000242">
    <property type="entry name" value="PTP_cat"/>
</dbReference>
<dbReference type="PROSITE" id="PS50056">
    <property type="entry name" value="TYR_PHOSPHATASE_2"/>
    <property type="match status" value="1"/>
</dbReference>
<feature type="region of interest" description="Disordered" evidence="2">
    <location>
        <begin position="37"/>
        <end position="57"/>
    </location>
</feature>
<evidence type="ECO:0000256" key="2">
    <source>
        <dbReference type="SAM" id="MobiDB-lite"/>
    </source>
</evidence>
<dbReference type="CDD" id="cd00047">
    <property type="entry name" value="PTPc"/>
    <property type="match status" value="1"/>
</dbReference>
<dbReference type="Pfam" id="PF00102">
    <property type="entry name" value="Y_phosphatase"/>
    <property type="match status" value="2"/>
</dbReference>
<dbReference type="GO" id="GO:0004725">
    <property type="term" value="F:protein tyrosine phosphatase activity"/>
    <property type="evidence" value="ECO:0007669"/>
    <property type="project" value="InterPro"/>
</dbReference>
<dbReference type="SMART" id="SM00194">
    <property type="entry name" value="PTPc"/>
    <property type="match status" value="1"/>
</dbReference>
<dbReference type="InterPro" id="IPR003595">
    <property type="entry name" value="Tyr_Pase_cat"/>
</dbReference>
<dbReference type="Gene3D" id="3.90.190.10">
    <property type="entry name" value="Protein tyrosine phosphatase superfamily"/>
    <property type="match status" value="1"/>
</dbReference>
<protein>
    <submittedName>
        <fullName evidence="5">Protein-tyrosine phosphatase 2</fullName>
    </submittedName>
</protein>
<accession>A0A9P5P3Y7</accession>
<evidence type="ECO:0000256" key="1">
    <source>
        <dbReference type="ARBA" id="ARBA00009649"/>
    </source>
</evidence>
<evidence type="ECO:0000259" key="3">
    <source>
        <dbReference type="PROSITE" id="PS50055"/>
    </source>
</evidence>
<dbReference type="PRINTS" id="PR00700">
    <property type="entry name" value="PRTYPHPHTASE"/>
</dbReference>
<dbReference type="SMART" id="SM00404">
    <property type="entry name" value="PTPc_motif"/>
    <property type="match status" value="1"/>
</dbReference>
<comment type="similarity">
    <text evidence="1">Belongs to the protein-tyrosine phosphatase family. Non-receptor class subfamily.</text>
</comment>
<dbReference type="PANTHER" id="PTHR19134:SF449">
    <property type="entry name" value="TYROSINE-PROTEIN PHOSPHATASE 1"/>
    <property type="match status" value="1"/>
</dbReference>
<feature type="domain" description="Tyrosine specific protein phosphatases" evidence="4">
    <location>
        <begin position="317"/>
        <end position="432"/>
    </location>
</feature>
<reference evidence="5" key="1">
    <citation type="submission" date="2020-11" db="EMBL/GenBank/DDBJ databases">
        <authorList>
            <consortium name="DOE Joint Genome Institute"/>
            <person name="Ahrendt S."/>
            <person name="Riley R."/>
            <person name="Andreopoulos W."/>
            <person name="LaButti K."/>
            <person name="Pangilinan J."/>
            <person name="Ruiz-duenas F.J."/>
            <person name="Barrasa J.M."/>
            <person name="Sanchez-Garcia M."/>
            <person name="Camarero S."/>
            <person name="Miyauchi S."/>
            <person name="Serrano A."/>
            <person name="Linde D."/>
            <person name="Babiker R."/>
            <person name="Drula E."/>
            <person name="Ayuso-Fernandez I."/>
            <person name="Pacheco R."/>
            <person name="Padilla G."/>
            <person name="Ferreira P."/>
            <person name="Barriuso J."/>
            <person name="Kellner H."/>
            <person name="Castanera R."/>
            <person name="Alfaro M."/>
            <person name="Ramirez L."/>
            <person name="Pisabarro A.G."/>
            <person name="Kuo A."/>
            <person name="Tritt A."/>
            <person name="Lipzen A."/>
            <person name="He G."/>
            <person name="Yan M."/>
            <person name="Ng V."/>
            <person name="Cullen D."/>
            <person name="Martin F."/>
            <person name="Rosso M.-N."/>
            <person name="Henrissat B."/>
            <person name="Hibbett D."/>
            <person name="Martinez A.T."/>
            <person name="Grigoriev I.V."/>
        </authorList>
    </citation>
    <scope>NUCLEOTIDE SEQUENCE</scope>
    <source>
        <strain evidence="5">AH 44721</strain>
    </source>
</reference>
<dbReference type="AlphaFoldDB" id="A0A9P5P3Y7"/>
<dbReference type="InterPro" id="IPR050348">
    <property type="entry name" value="Protein-Tyr_Phosphatase"/>
</dbReference>
<keyword evidence="6" id="KW-1185">Reference proteome</keyword>
<proteinExistence type="inferred from homology"/>
<dbReference type="EMBL" id="JADNYJ010000002">
    <property type="protein sequence ID" value="KAF8913235.1"/>
    <property type="molecule type" value="Genomic_DNA"/>
</dbReference>
<comment type="caution">
    <text evidence="5">The sequence shown here is derived from an EMBL/GenBank/DDBJ whole genome shotgun (WGS) entry which is preliminary data.</text>
</comment>
<dbReference type="PANTHER" id="PTHR19134">
    <property type="entry name" value="RECEPTOR-TYPE TYROSINE-PROTEIN PHOSPHATASE"/>
    <property type="match status" value="1"/>
</dbReference>
<dbReference type="Proteomes" id="UP000724874">
    <property type="component" value="Unassembled WGS sequence"/>
</dbReference>
<dbReference type="SUPFAM" id="SSF52799">
    <property type="entry name" value="(Phosphotyrosine protein) phosphatases II"/>
    <property type="match status" value="1"/>
</dbReference>
<evidence type="ECO:0000313" key="6">
    <source>
        <dbReference type="Proteomes" id="UP000724874"/>
    </source>
</evidence>